<accession>A0A1X1EGG4</accession>
<gene>
    <name evidence="2" type="ORF">HA50_28415</name>
</gene>
<keyword evidence="1" id="KW-1133">Transmembrane helix</keyword>
<dbReference type="EMBL" id="MLJI01000003">
    <property type="protein sequence ID" value="ORM87864.1"/>
    <property type="molecule type" value="Genomic_DNA"/>
</dbReference>
<feature type="transmembrane region" description="Helical" evidence="1">
    <location>
        <begin position="6"/>
        <end position="23"/>
    </location>
</feature>
<evidence type="ECO:0000313" key="2">
    <source>
        <dbReference type="EMBL" id="ORM87864.1"/>
    </source>
</evidence>
<reference evidence="2 3" key="1">
    <citation type="journal article" date="2017" name="Antonie Van Leeuwenhoek">
        <title>Phylogenomic resolution of the bacterial genus Pantoea and its relationship with Erwinia and Tatumella.</title>
        <authorList>
            <person name="Palmer M."/>
            <person name="Steenkamp E.T."/>
            <person name="Coetzee M.P."/>
            <person name="Chan W.Y."/>
            <person name="van Zyl E."/>
            <person name="De Maayer P."/>
            <person name="Coutinho T.A."/>
            <person name="Blom J."/>
            <person name="Smits T.H."/>
            <person name="Duffy B."/>
            <person name="Venter S.N."/>
        </authorList>
    </citation>
    <scope>NUCLEOTIDE SEQUENCE [LARGE SCALE GENOMIC DNA]</scope>
    <source>
        <strain evidence="2 3">LMG 2657</strain>
    </source>
</reference>
<dbReference type="AlphaFoldDB" id="A0A1X1EGG4"/>
<feature type="transmembrane region" description="Helical" evidence="1">
    <location>
        <begin position="35"/>
        <end position="59"/>
    </location>
</feature>
<comment type="caution">
    <text evidence="2">The sequence shown here is derived from an EMBL/GenBank/DDBJ whole genome shotgun (WGS) entry which is preliminary data.</text>
</comment>
<evidence type="ECO:0000256" key="1">
    <source>
        <dbReference type="SAM" id="Phobius"/>
    </source>
</evidence>
<name>A0A1X1EGG4_PANCY</name>
<dbReference type="RefSeq" id="WP_084880779.1">
    <property type="nucleotide sequence ID" value="NZ_JAGGMY010000004.1"/>
</dbReference>
<dbReference type="OrthoDB" id="6636400at2"/>
<sequence>MQGLVVLVICIAITILSYKKIANRCRDKGRGKFRTFLTAAIASFFIFVVTMGVGVANFFPKDPNSDVVDVPKVPMIKWTEAKDMSLVHTLIAKDMKENPALTQEILKEISTYAENSLDRGMAESNYIDYGVSNSKYMTAIENSDCRQQYKAQLAPYKAWRDAQDWRPFSEFPREMVKQEVYRRDQVTAEYLNQANKVGNVLNKCTFALISSIPHLSRPDAKPIFIPPYESAGLKCVRDNGGNYNVCY</sequence>
<keyword evidence="1" id="KW-0812">Transmembrane</keyword>
<proteinExistence type="predicted"/>
<dbReference type="Proteomes" id="UP000193749">
    <property type="component" value="Unassembled WGS sequence"/>
</dbReference>
<organism evidence="2 3">
    <name type="scientific">Pantoea cypripedii</name>
    <name type="common">Pectobacterium cypripedii</name>
    <name type="synonym">Erwinia cypripedii</name>
    <dbReference type="NCBI Taxonomy" id="55209"/>
    <lineage>
        <taxon>Bacteria</taxon>
        <taxon>Pseudomonadati</taxon>
        <taxon>Pseudomonadota</taxon>
        <taxon>Gammaproteobacteria</taxon>
        <taxon>Enterobacterales</taxon>
        <taxon>Erwiniaceae</taxon>
        <taxon>Pantoea</taxon>
    </lineage>
</organism>
<dbReference type="STRING" id="55209.HA50_28415"/>
<keyword evidence="1" id="KW-0472">Membrane</keyword>
<evidence type="ECO:0000313" key="3">
    <source>
        <dbReference type="Proteomes" id="UP000193749"/>
    </source>
</evidence>
<keyword evidence="3" id="KW-1185">Reference proteome</keyword>
<protein>
    <submittedName>
        <fullName evidence="2">Uncharacterized protein</fullName>
    </submittedName>
</protein>